<reference evidence="2 3" key="1">
    <citation type="submission" date="2019-01" db="EMBL/GenBank/DDBJ databases">
        <title>Nocardioides guangzhouensis sp. nov., an actinobacterium isolated from soil.</title>
        <authorList>
            <person name="Fu Y."/>
            <person name="Cai Y."/>
            <person name="Lin Z."/>
            <person name="Chen P."/>
        </authorList>
    </citation>
    <scope>NUCLEOTIDE SEQUENCE [LARGE SCALE GENOMIC DNA]</scope>
    <source>
        <strain evidence="2 3">NBRC 105384</strain>
    </source>
</reference>
<keyword evidence="1" id="KW-1133">Transmembrane helix</keyword>
<dbReference type="Gene3D" id="1.20.1440.20">
    <property type="entry name" value="LemA-like domain"/>
    <property type="match status" value="1"/>
</dbReference>
<gene>
    <name evidence="2" type="ORF">ETU37_14550</name>
</gene>
<dbReference type="EMBL" id="SDPU01000027">
    <property type="protein sequence ID" value="RYU10937.1"/>
    <property type="molecule type" value="Genomic_DNA"/>
</dbReference>
<dbReference type="AlphaFoldDB" id="A0A4Q5IXP5"/>
<feature type="transmembrane region" description="Helical" evidence="1">
    <location>
        <begin position="6"/>
        <end position="24"/>
    </location>
</feature>
<evidence type="ECO:0008006" key="4">
    <source>
        <dbReference type="Google" id="ProtNLM"/>
    </source>
</evidence>
<proteinExistence type="predicted"/>
<dbReference type="RefSeq" id="WP_129988077.1">
    <property type="nucleotide sequence ID" value="NZ_SDPU01000027.1"/>
</dbReference>
<dbReference type="InterPro" id="IPR023353">
    <property type="entry name" value="LemA-like_dom_sf"/>
</dbReference>
<sequence>MPWGWWLTLALVLVVLGLWLWWTAHRLDEMHRRIDVARGALDAVLLRRSGAALELATSDTLDPARSLLLVDAAHQARAAAPEELESAESDLSETLRAVLADTGEVAELRARPDLAPLLDEIAACCRKVELARRFHNDVVVTARALRSRRRVRWLRLAGRASELRTVDLDDVPPPAFAD</sequence>
<evidence type="ECO:0000313" key="2">
    <source>
        <dbReference type="EMBL" id="RYU10937.1"/>
    </source>
</evidence>
<evidence type="ECO:0000256" key="1">
    <source>
        <dbReference type="SAM" id="Phobius"/>
    </source>
</evidence>
<keyword evidence="1" id="KW-0812">Transmembrane</keyword>
<comment type="caution">
    <text evidence="2">The sequence shown here is derived from an EMBL/GenBank/DDBJ whole genome shotgun (WGS) entry which is preliminary data.</text>
</comment>
<accession>A0A4Q5IXP5</accession>
<name>A0A4Q5IXP5_9ACTN</name>
<protein>
    <recommendedName>
        <fullName evidence="4">NUDIX hydrolase</fullName>
    </recommendedName>
</protein>
<dbReference type="OrthoDB" id="3214694at2"/>
<dbReference type="SUPFAM" id="SSF140478">
    <property type="entry name" value="LemA-like"/>
    <property type="match status" value="1"/>
</dbReference>
<evidence type="ECO:0000313" key="3">
    <source>
        <dbReference type="Proteomes" id="UP000291189"/>
    </source>
</evidence>
<dbReference type="Proteomes" id="UP000291189">
    <property type="component" value="Unassembled WGS sequence"/>
</dbReference>
<keyword evidence="1" id="KW-0472">Membrane</keyword>
<organism evidence="2 3">
    <name type="scientific">Nocardioides iriomotensis</name>
    <dbReference type="NCBI Taxonomy" id="715784"/>
    <lineage>
        <taxon>Bacteria</taxon>
        <taxon>Bacillati</taxon>
        <taxon>Actinomycetota</taxon>
        <taxon>Actinomycetes</taxon>
        <taxon>Propionibacteriales</taxon>
        <taxon>Nocardioidaceae</taxon>
        <taxon>Nocardioides</taxon>
    </lineage>
</organism>
<keyword evidence="3" id="KW-1185">Reference proteome</keyword>